<comment type="caution">
    <text evidence="1">The sequence shown here is derived from an EMBL/GenBank/DDBJ whole genome shotgun (WGS) entry which is preliminary data.</text>
</comment>
<proteinExistence type="predicted"/>
<dbReference type="AlphaFoldDB" id="A0AAP2K3C0"/>
<accession>A0AAP2K3C0</accession>
<sequence length="212" mass="24180">MSVNEKQFTKIAVPEGFWRDAKGRLIPIDMVKEIDRARDTLVGDIINRALPINVSLKLFKNWGFEEVDAFRALSAEQYDANIGGEKGNITLYSFDGEYRVQVAIQDRIAFDERLQTAKTLIDECIKDWSVGSRPEILAIIEEAFKVDKEGNINTGDILKLRRLNITDEKWLQAMDAISESVQVVNSCRYIRIYQRSGDNNQYTQISLNITGV</sequence>
<organism evidence="1 2">
    <name type="scientific">Providencia rettgeri</name>
    <dbReference type="NCBI Taxonomy" id="587"/>
    <lineage>
        <taxon>Bacteria</taxon>
        <taxon>Pseudomonadati</taxon>
        <taxon>Pseudomonadota</taxon>
        <taxon>Gammaproteobacteria</taxon>
        <taxon>Enterobacterales</taxon>
        <taxon>Morganellaceae</taxon>
        <taxon>Providencia</taxon>
    </lineage>
</organism>
<gene>
    <name evidence="1" type="ORF">EX242_21825</name>
</gene>
<dbReference type="Pfam" id="PF11363">
    <property type="entry name" value="DUF3164"/>
    <property type="match status" value="1"/>
</dbReference>
<reference evidence="1" key="1">
    <citation type="submission" date="2019-02" db="EMBL/GenBank/DDBJ databases">
        <title>Genomic characterization of isolates from hospital effluents in KZN, South Africa.</title>
        <authorList>
            <person name="Ntshobeni N."/>
            <person name="Allam M."/>
            <person name="Ismail A."/>
            <person name="Amoako D."/>
            <person name="Essack S."/>
            <person name="Chenia H."/>
        </authorList>
    </citation>
    <scope>NUCLEOTIDE SEQUENCE</scope>
    <source>
        <strain evidence="1">AFE97_S1</strain>
    </source>
</reference>
<evidence type="ECO:0000313" key="2">
    <source>
        <dbReference type="Proteomes" id="UP000824410"/>
    </source>
</evidence>
<evidence type="ECO:0000313" key="1">
    <source>
        <dbReference type="EMBL" id="MBX6982883.1"/>
    </source>
</evidence>
<dbReference type="RefSeq" id="WP_131680107.1">
    <property type="nucleotide sequence ID" value="NZ_SHCZ01000003.1"/>
</dbReference>
<dbReference type="Proteomes" id="UP000824410">
    <property type="component" value="Unassembled WGS sequence"/>
</dbReference>
<name>A0AAP2K3C0_PRORE</name>
<protein>
    <submittedName>
        <fullName evidence="1">DUF3164 family protein</fullName>
    </submittedName>
</protein>
<dbReference type="EMBL" id="SHDO01000038">
    <property type="protein sequence ID" value="MBX6982883.1"/>
    <property type="molecule type" value="Genomic_DNA"/>
</dbReference>
<dbReference type="InterPro" id="IPR021505">
    <property type="entry name" value="Phage_B3_Orf6"/>
</dbReference>